<evidence type="ECO:0000313" key="6">
    <source>
        <dbReference type="Proteomes" id="UP001596220"/>
    </source>
</evidence>
<evidence type="ECO:0000259" key="3">
    <source>
        <dbReference type="Pfam" id="PF00278"/>
    </source>
</evidence>
<keyword evidence="6" id="KW-1185">Reference proteome</keyword>
<evidence type="ECO:0000256" key="2">
    <source>
        <dbReference type="ARBA" id="ARBA00022898"/>
    </source>
</evidence>
<dbReference type="Pfam" id="PF02784">
    <property type="entry name" value="Orn_Arg_deC_N"/>
    <property type="match status" value="1"/>
</dbReference>
<dbReference type="PANTHER" id="PTHR43727:SF2">
    <property type="entry name" value="GROUP IV DECARBOXYLASE"/>
    <property type="match status" value="1"/>
</dbReference>
<dbReference type="Pfam" id="PF00278">
    <property type="entry name" value="Orn_DAP_Arg_deC"/>
    <property type="match status" value="1"/>
</dbReference>
<comment type="caution">
    <text evidence="5">The sequence shown here is derived from an EMBL/GenBank/DDBJ whole genome shotgun (WGS) entry which is preliminary data.</text>
</comment>
<dbReference type="Gene3D" id="3.20.20.10">
    <property type="entry name" value="Alanine racemase"/>
    <property type="match status" value="1"/>
</dbReference>
<accession>A0ABW1PBV6</accession>
<dbReference type="SUPFAM" id="SSF51419">
    <property type="entry name" value="PLP-binding barrel"/>
    <property type="match status" value="1"/>
</dbReference>
<evidence type="ECO:0000313" key="5">
    <source>
        <dbReference type="EMBL" id="MFC6093100.1"/>
    </source>
</evidence>
<organism evidence="5 6">
    <name type="scientific">Saccharothrix lopnurensis</name>
    <dbReference type="NCBI Taxonomy" id="1670621"/>
    <lineage>
        <taxon>Bacteria</taxon>
        <taxon>Bacillati</taxon>
        <taxon>Actinomycetota</taxon>
        <taxon>Actinomycetes</taxon>
        <taxon>Pseudonocardiales</taxon>
        <taxon>Pseudonocardiaceae</taxon>
        <taxon>Saccharothrix</taxon>
    </lineage>
</organism>
<dbReference type="Gene3D" id="2.40.37.10">
    <property type="entry name" value="Lyase, Ornithine Decarboxylase, Chain A, domain 1"/>
    <property type="match status" value="1"/>
</dbReference>
<dbReference type="PANTHER" id="PTHR43727">
    <property type="entry name" value="DIAMINOPIMELATE DECARBOXYLASE"/>
    <property type="match status" value="1"/>
</dbReference>
<dbReference type="SUPFAM" id="SSF50621">
    <property type="entry name" value="Alanine racemase C-terminal domain-like"/>
    <property type="match status" value="1"/>
</dbReference>
<dbReference type="Proteomes" id="UP001596220">
    <property type="component" value="Unassembled WGS sequence"/>
</dbReference>
<comment type="cofactor">
    <cofactor evidence="1">
        <name>pyridoxal 5'-phosphate</name>
        <dbReference type="ChEBI" id="CHEBI:597326"/>
    </cofactor>
</comment>
<dbReference type="InterPro" id="IPR009006">
    <property type="entry name" value="Ala_racemase/Decarboxylase_C"/>
</dbReference>
<evidence type="ECO:0000256" key="1">
    <source>
        <dbReference type="ARBA" id="ARBA00001933"/>
    </source>
</evidence>
<dbReference type="EMBL" id="JBHSQO010000038">
    <property type="protein sequence ID" value="MFC6093100.1"/>
    <property type="molecule type" value="Genomic_DNA"/>
</dbReference>
<feature type="domain" description="Orn/DAP/Arg decarboxylase 2 N-terminal" evidence="4">
    <location>
        <begin position="21"/>
        <end position="275"/>
    </location>
</feature>
<name>A0ABW1PBV6_9PSEU</name>
<proteinExistence type="predicted"/>
<gene>
    <name evidence="5" type="ORF">ACFP3R_27840</name>
</gene>
<evidence type="ECO:0000259" key="4">
    <source>
        <dbReference type="Pfam" id="PF02784"/>
    </source>
</evidence>
<reference evidence="6" key="1">
    <citation type="journal article" date="2019" name="Int. J. Syst. Evol. Microbiol.">
        <title>The Global Catalogue of Microorganisms (GCM) 10K type strain sequencing project: providing services to taxonomists for standard genome sequencing and annotation.</title>
        <authorList>
            <consortium name="The Broad Institute Genomics Platform"/>
            <consortium name="The Broad Institute Genome Sequencing Center for Infectious Disease"/>
            <person name="Wu L."/>
            <person name="Ma J."/>
        </authorList>
    </citation>
    <scope>NUCLEOTIDE SEQUENCE [LARGE SCALE GENOMIC DNA]</scope>
    <source>
        <strain evidence="6">CGMCC 4.7246</strain>
    </source>
</reference>
<feature type="domain" description="Orn/DAP/Arg decarboxylase 2 C-terminal" evidence="3">
    <location>
        <begin position="16"/>
        <end position="365"/>
    </location>
</feature>
<protein>
    <submittedName>
        <fullName evidence="5">Type III PLP-dependent enzyme</fullName>
    </submittedName>
</protein>
<keyword evidence="2" id="KW-0663">Pyridoxal phosphate</keyword>
<dbReference type="InterPro" id="IPR029066">
    <property type="entry name" value="PLP-binding_barrel"/>
</dbReference>
<dbReference type="RefSeq" id="WP_380639953.1">
    <property type="nucleotide sequence ID" value="NZ_JBHSQO010000038.1"/>
</dbReference>
<dbReference type="InterPro" id="IPR022644">
    <property type="entry name" value="De-COase2_N"/>
</dbReference>
<sequence length="410" mass="42954">MSRHAEWVRRYGSPLYVYDLDRVRAARRDLRASLPEECALFYSLKANPHPDVARALREGDGPPCRAELSSTGELAAALAAGYDPAQALYTGPGKTRAELAEAVRAGVRAFSAESVGDLRRIGAVATAHGVVADCLLRVNSAAGHAATGIRMTGAPSQFGFDSEVLPDLVDELTSVPGARITGLHLFPLSNARDEASLVGEFQHSLATAARLRDRTGLPLRLLDIGGGFAAPYAVPGARPVYDKLRVELSAALDLHFPHWRAGDPLVACESGRYLVGDSGELLCSVVDVKVSRGRRFLVLDAGINALGGMAGLGRLMPLAARPDRDDVAQVASLVGPLCTPGDVLAREVGLPGLGVGDVVAIPNAGAYGVTASLLAFLSRPAPVELVVRGGHVVSASRLRHDRVPVGPSAD</sequence>
<dbReference type="InterPro" id="IPR022643">
    <property type="entry name" value="De-COase2_C"/>
</dbReference>